<dbReference type="GO" id="GO:0016787">
    <property type="term" value="F:hydrolase activity"/>
    <property type="evidence" value="ECO:0007669"/>
    <property type="project" value="UniProtKB-KW"/>
</dbReference>
<evidence type="ECO:0000259" key="3">
    <source>
        <dbReference type="Pfam" id="PF20736"/>
    </source>
</evidence>
<dbReference type="InterPro" id="IPR049046">
    <property type="entry name" value="Beta-AFase-like_GH127_middle"/>
</dbReference>
<dbReference type="InterPro" id="IPR006311">
    <property type="entry name" value="TAT_signal"/>
</dbReference>
<dbReference type="SUPFAM" id="SSF48208">
    <property type="entry name" value="Six-hairpin glycosidases"/>
    <property type="match status" value="1"/>
</dbReference>
<dbReference type="Pfam" id="PF07944">
    <property type="entry name" value="Beta-AFase-like_GH127_cat"/>
    <property type="match status" value="1"/>
</dbReference>
<dbReference type="PROSITE" id="PS51318">
    <property type="entry name" value="TAT"/>
    <property type="match status" value="1"/>
</dbReference>
<name>A0A2Z5FU57_9BACT</name>
<sequence length="602" mass="67081">MISRRAFLRTGSVLAAGAAAPQSFFGLATPESPLTEFGYWDVSMAPGLQENQRAETYDILMGISDDALLKPFREMAGKSAPGLDLGGWYSYRSSFNYKTDDAGFAPGHAFGQWISALSRSYAITRSPEIRQRVRGLNQLYAEAISAKYFELSRFPAYSYDKIVIGLIDSHELVDDSEAFSILDRTTALAMAHLPAKAVPRESVWQPGRDVSYTWDESYTLPENLFLAYKRGAGSQYRELAGKYLMDDGYFDPLSRGVNVLEGKHAYSYVNALSSAMQAYLTMGSEKHLLAARNGFDMLAAQSYVTGGWGPDELLRGPESEALFASLSKSHNSFEAPCGSYAHFKLSRYLLRVTRDSRYGDSMERVMYNTVLGAKPLQADGHAFYYADYNSQGSRVYSKHRWPCCSGTLPQVAADYRINTYFRNGRDVYVNLYLPSTLRWKSEGKDFSLVQEGNYPLDDSVRLTLSVSRAEKFALLLRIPSWAEGPSATINGRPLQGPIVNGQFLRIEHKWKTGDEIVLRLPMAFRLEAIDAKHPGTVALLRGPLVLFPIEVSTSILSRQQLLSARSIGPSKWMVEAAGERATFVPFTEVGEKTYSTYVEISS</sequence>
<organism evidence="4 5">
    <name type="scientific">Acidisarcina polymorpha</name>
    <dbReference type="NCBI Taxonomy" id="2211140"/>
    <lineage>
        <taxon>Bacteria</taxon>
        <taxon>Pseudomonadati</taxon>
        <taxon>Acidobacteriota</taxon>
        <taxon>Terriglobia</taxon>
        <taxon>Terriglobales</taxon>
        <taxon>Acidobacteriaceae</taxon>
        <taxon>Acidisarcina</taxon>
    </lineage>
</organism>
<dbReference type="PANTHER" id="PTHR31151">
    <property type="entry name" value="PROLINE-TRNA LIGASE (DUF1680)"/>
    <property type="match status" value="1"/>
</dbReference>
<evidence type="ECO:0000259" key="2">
    <source>
        <dbReference type="Pfam" id="PF07944"/>
    </source>
</evidence>
<dbReference type="PANTHER" id="PTHR31151:SF0">
    <property type="entry name" value="PROLINE-TRNA LIGASE (DUF1680)"/>
    <property type="match status" value="1"/>
</dbReference>
<dbReference type="AlphaFoldDB" id="A0A2Z5FU57"/>
<keyword evidence="1" id="KW-0732">Signal</keyword>
<keyword evidence="5" id="KW-1185">Reference proteome</keyword>
<dbReference type="GO" id="GO:0005975">
    <property type="term" value="P:carbohydrate metabolic process"/>
    <property type="evidence" value="ECO:0007669"/>
    <property type="project" value="InterPro"/>
</dbReference>
<keyword evidence="4" id="KW-0378">Hydrolase</keyword>
<proteinExistence type="predicted"/>
<feature type="domain" description="Non-reducing end beta-L-arabinofuranosidase-like GH127 middle" evidence="3">
    <location>
        <begin position="427"/>
        <end position="522"/>
    </location>
</feature>
<feature type="chain" id="PRO_5016455376" evidence="1">
    <location>
        <begin position="16"/>
        <end position="602"/>
    </location>
</feature>
<dbReference type="KEGG" id="abas:ACPOL_1027"/>
<dbReference type="OrthoDB" id="9757939at2"/>
<dbReference type="EMBL" id="CP030840">
    <property type="protein sequence ID" value="AXC10378.1"/>
    <property type="molecule type" value="Genomic_DNA"/>
</dbReference>
<gene>
    <name evidence="4" type="ORF">ACPOL_1027</name>
</gene>
<evidence type="ECO:0000256" key="1">
    <source>
        <dbReference type="SAM" id="SignalP"/>
    </source>
</evidence>
<dbReference type="InterPro" id="IPR012878">
    <property type="entry name" value="Beta-AFase-like_GH127_cat"/>
</dbReference>
<dbReference type="Proteomes" id="UP000253606">
    <property type="component" value="Chromosome"/>
</dbReference>
<reference evidence="4 5" key="1">
    <citation type="journal article" date="2018" name="Front. Microbiol.">
        <title>Hydrolytic Capabilities as a Key to Environmental Success: Chitinolytic and Cellulolytic Acidobacteria From Acidic Sub-arctic Soils and Boreal Peatlands.</title>
        <authorList>
            <person name="Belova S.E."/>
            <person name="Ravin N.V."/>
            <person name="Pankratov T.A."/>
            <person name="Rakitin A.L."/>
            <person name="Ivanova A.A."/>
            <person name="Beletsky A.V."/>
            <person name="Mardanov A.V."/>
            <person name="Sinninghe Damste J.S."/>
            <person name="Dedysh S.N."/>
        </authorList>
    </citation>
    <scope>NUCLEOTIDE SEQUENCE [LARGE SCALE GENOMIC DNA]</scope>
    <source>
        <strain evidence="4 5">SBC82</strain>
    </source>
</reference>
<protein>
    <submittedName>
        <fullName evidence="4">Glycosyl hydrolase (DUF1680)</fullName>
    </submittedName>
</protein>
<feature type="signal peptide" evidence="1">
    <location>
        <begin position="1"/>
        <end position="15"/>
    </location>
</feature>
<feature type="domain" description="Non-reducing end beta-L-arabinofuranosidase-like GH127 catalytic" evidence="2">
    <location>
        <begin position="42"/>
        <end position="413"/>
    </location>
</feature>
<evidence type="ECO:0000313" key="4">
    <source>
        <dbReference type="EMBL" id="AXC10378.1"/>
    </source>
</evidence>
<accession>A0A2Z5FU57</accession>
<dbReference type="InterPro" id="IPR008928">
    <property type="entry name" value="6-hairpin_glycosidase_sf"/>
</dbReference>
<dbReference type="Pfam" id="PF20736">
    <property type="entry name" value="Glyco_hydro127M"/>
    <property type="match status" value="1"/>
</dbReference>
<evidence type="ECO:0000313" key="5">
    <source>
        <dbReference type="Proteomes" id="UP000253606"/>
    </source>
</evidence>